<feature type="compositionally biased region" description="Low complexity" evidence="1">
    <location>
        <begin position="129"/>
        <end position="138"/>
    </location>
</feature>
<keyword evidence="2" id="KW-0812">Transmembrane</keyword>
<dbReference type="AlphaFoldDB" id="A0A6A6V628"/>
<dbReference type="Proteomes" id="UP000799440">
    <property type="component" value="Unassembled WGS sequence"/>
</dbReference>
<reference evidence="3" key="1">
    <citation type="journal article" date="2020" name="Stud. Mycol.">
        <title>101 Dothideomycetes genomes: a test case for predicting lifestyles and emergence of pathogens.</title>
        <authorList>
            <person name="Haridas S."/>
            <person name="Albert R."/>
            <person name="Binder M."/>
            <person name="Bloem J."/>
            <person name="Labutti K."/>
            <person name="Salamov A."/>
            <person name="Andreopoulos B."/>
            <person name="Baker S."/>
            <person name="Barry K."/>
            <person name="Bills G."/>
            <person name="Bluhm B."/>
            <person name="Cannon C."/>
            <person name="Castanera R."/>
            <person name="Culley D."/>
            <person name="Daum C."/>
            <person name="Ezra D."/>
            <person name="Gonzalez J."/>
            <person name="Henrissat B."/>
            <person name="Kuo A."/>
            <person name="Liang C."/>
            <person name="Lipzen A."/>
            <person name="Lutzoni F."/>
            <person name="Magnuson J."/>
            <person name="Mondo S."/>
            <person name="Nolan M."/>
            <person name="Ohm R."/>
            <person name="Pangilinan J."/>
            <person name="Park H.-J."/>
            <person name="Ramirez L."/>
            <person name="Alfaro M."/>
            <person name="Sun H."/>
            <person name="Tritt A."/>
            <person name="Yoshinaga Y."/>
            <person name="Zwiers L.-H."/>
            <person name="Turgeon B."/>
            <person name="Goodwin S."/>
            <person name="Spatafora J."/>
            <person name="Crous P."/>
            <person name="Grigoriev I."/>
        </authorList>
    </citation>
    <scope>NUCLEOTIDE SEQUENCE</scope>
    <source>
        <strain evidence="3">CBS 119925</strain>
    </source>
</reference>
<gene>
    <name evidence="3" type="ORF">M011DRAFT_128068</name>
</gene>
<accession>A0A6A6V628</accession>
<evidence type="ECO:0000256" key="1">
    <source>
        <dbReference type="SAM" id="MobiDB-lite"/>
    </source>
</evidence>
<feature type="region of interest" description="Disordered" evidence="1">
    <location>
        <begin position="123"/>
        <end position="144"/>
    </location>
</feature>
<feature type="transmembrane region" description="Helical" evidence="2">
    <location>
        <begin position="81"/>
        <end position="98"/>
    </location>
</feature>
<keyword evidence="2" id="KW-1133">Transmembrane helix</keyword>
<feature type="transmembrane region" description="Helical" evidence="2">
    <location>
        <begin position="43"/>
        <end position="61"/>
    </location>
</feature>
<organism evidence="3 4">
    <name type="scientific">Sporormia fimetaria CBS 119925</name>
    <dbReference type="NCBI Taxonomy" id="1340428"/>
    <lineage>
        <taxon>Eukaryota</taxon>
        <taxon>Fungi</taxon>
        <taxon>Dikarya</taxon>
        <taxon>Ascomycota</taxon>
        <taxon>Pezizomycotina</taxon>
        <taxon>Dothideomycetes</taxon>
        <taxon>Pleosporomycetidae</taxon>
        <taxon>Pleosporales</taxon>
        <taxon>Sporormiaceae</taxon>
        <taxon>Sporormia</taxon>
    </lineage>
</organism>
<name>A0A6A6V628_9PLEO</name>
<evidence type="ECO:0000313" key="4">
    <source>
        <dbReference type="Proteomes" id="UP000799440"/>
    </source>
</evidence>
<protein>
    <recommendedName>
        <fullName evidence="5">Transmembrane protein</fullName>
    </recommendedName>
</protein>
<keyword evidence="2" id="KW-0472">Membrane</keyword>
<sequence>MHHGPGLRQDALSLQRLFLHPVLERTRLLGEGTRTRFRFFHRLAVFLSCPSPHTICFMMFASSPLGPPLFRSQIIGPRLGLVLYRFISLSVLWLYAYVQRSLPAPPAPLIPLTSEHMHDKRLTTAQRPSSGSFSASDSPATMKGQVRDRYSNSVACCRPWHSSVAV</sequence>
<evidence type="ECO:0008006" key="5">
    <source>
        <dbReference type="Google" id="ProtNLM"/>
    </source>
</evidence>
<dbReference type="EMBL" id="MU006580">
    <property type="protein sequence ID" value="KAF2745955.1"/>
    <property type="molecule type" value="Genomic_DNA"/>
</dbReference>
<keyword evidence="4" id="KW-1185">Reference proteome</keyword>
<evidence type="ECO:0000313" key="3">
    <source>
        <dbReference type="EMBL" id="KAF2745955.1"/>
    </source>
</evidence>
<proteinExistence type="predicted"/>
<evidence type="ECO:0000256" key="2">
    <source>
        <dbReference type="SAM" id="Phobius"/>
    </source>
</evidence>